<keyword evidence="4" id="KW-1185">Reference proteome</keyword>
<evidence type="ECO:0000313" key="4">
    <source>
        <dbReference type="Proteomes" id="UP001189429"/>
    </source>
</evidence>
<accession>A0ABN9T609</accession>
<dbReference type="EMBL" id="CAUYUJ010014378">
    <property type="protein sequence ID" value="CAK0840413.1"/>
    <property type="molecule type" value="Genomic_DNA"/>
</dbReference>
<evidence type="ECO:0000313" key="3">
    <source>
        <dbReference type="EMBL" id="CAK0840413.1"/>
    </source>
</evidence>
<protein>
    <recommendedName>
        <fullName evidence="5">Cytochrome c domain-containing protein</fullName>
    </recommendedName>
</protein>
<keyword evidence="1" id="KW-0175">Coiled coil</keyword>
<evidence type="ECO:0000256" key="1">
    <source>
        <dbReference type="SAM" id="Coils"/>
    </source>
</evidence>
<organism evidence="3 4">
    <name type="scientific">Prorocentrum cordatum</name>
    <dbReference type="NCBI Taxonomy" id="2364126"/>
    <lineage>
        <taxon>Eukaryota</taxon>
        <taxon>Sar</taxon>
        <taxon>Alveolata</taxon>
        <taxon>Dinophyceae</taxon>
        <taxon>Prorocentrales</taxon>
        <taxon>Prorocentraceae</taxon>
        <taxon>Prorocentrum</taxon>
    </lineage>
</organism>
<feature type="compositionally biased region" description="Basic and acidic residues" evidence="2">
    <location>
        <begin position="70"/>
        <end position="79"/>
    </location>
</feature>
<evidence type="ECO:0008006" key="5">
    <source>
        <dbReference type="Google" id="ProtNLM"/>
    </source>
</evidence>
<feature type="coiled-coil region" evidence="1">
    <location>
        <begin position="111"/>
        <end position="138"/>
    </location>
</feature>
<dbReference type="Proteomes" id="UP001189429">
    <property type="component" value="Unassembled WGS sequence"/>
</dbReference>
<evidence type="ECO:0000256" key="2">
    <source>
        <dbReference type="SAM" id="MobiDB-lite"/>
    </source>
</evidence>
<feature type="compositionally biased region" description="Basic residues" evidence="2">
    <location>
        <begin position="546"/>
        <end position="556"/>
    </location>
</feature>
<feature type="compositionally biased region" description="Basic and acidic residues" evidence="2">
    <location>
        <begin position="559"/>
        <end position="575"/>
    </location>
</feature>
<sequence>RAQSFDRAAGAAGGHCLACHTANLGHARHLRSGDCVGFPGSSFYRRQEAPAPEPAQPLPALQEPTEAQTLDDKAADDATKLTPPSSYNSAYDGTAYGNELSDAIQSLTSVVEGLSTTVKNLQESVERLSGRVEQVEFELAFWQSVQVQDELPDSNTAPHQAEYYQLSASGTPRSAAGRRSDPDPSAEWYDAPARDQSPIFGAGNVADDLLAITEGQGARQPQELPPQPSTAPTARLPLQAHMLAMLATMAARVDSLGAAVQQAVGIPATSVACTGTVGTGAGESPDSEELLFPICLLWITLIIRVKPLMTMIVMPEHFKMNVVTLTQTWTNLALRRLRCDGGHVDLLHKEALQQLIDKEPEKRIVPTQEVAKSVGAELMNWKLAAEAELTGNFFGMGAFHKTTPDELRATGTGRRSVYDSATTRKVIESWSDKPPPDQTMSLKTAVIEYPMMCPNLENDDPLWGDIFKLLYAKYSPDNFDRLPELHNKYGECKRDWYAMFVKANLLDNDTLRAVLGGVLQEQTSEVKDDQQVTATIPESDEEEPAKKRRRGKKRCRPGANDRRAAKAQKAQDDSQRQSTAAAAGAADGGST</sequence>
<name>A0ABN9T609_9DINO</name>
<feature type="compositionally biased region" description="Low complexity" evidence="2">
    <location>
        <begin position="576"/>
        <end position="585"/>
    </location>
</feature>
<feature type="region of interest" description="Disordered" evidence="2">
    <location>
        <begin position="67"/>
        <end position="93"/>
    </location>
</feature>
<gene>
    <name evidence="3" type="ORF">PCOR1329_LOCUS35869</name>
</gene>
<proteinExistence type="predicted"/>
<reference evidence="3" key="1">
    <citation type="submission" date="2023-10" db="EMBL/GenBank/DDBJ databases">
        <authorList>
            <person name="Chen Y."/>
            <person name="Shah S."/>
            <person name="Dougan E. K."/>
            <person name="Thang M."/>
            <person name="Chan C."/>
        </authorList>
    </citation>
    <scope>NUCLEOTIDE SEQUENCE [LARGE SCALE GENOMIC DNA]</scope>
</reference>
<comment type="caution">
    <text evidence="3">The sequence shown here is derived from an EMBL/GenBank/DDBJ whole genome shotgun (WGS) entry which is preliminary data.</text>
</comment>
<feature type="non-terminal residue" evidence="3">
    <location>
        <position position="1"/>
    </location>
</feature>
<feature type="region of interest" description="Disordered" evidence="2">
    <location>
        <begin position="165"/>
        <end position="191"/>
    </location>
</feature>
<feature type="region of interest" description="Disordered" evidence="2">
    <location>
        <begin position="524"/>
        <end position="591"/>
    </location>
</feature>